<dbReference type="Proteomes" id="UP001415857">
    <property type="component" value="Unassembled WGS sequence"/>
</dbReference>
<keyword evidence="3 6" id="KW-1133">Transmembrane helix</keyword>
<dbReference type="AlphaFoldDB" id="A0AAP0WYT2"/>
<evidence type="ECO:0000313" key="9">
    <source>
        <dbReference type="Proteomes" id="UP001415857"/>
    </source>
</evidence>
<evidence type="ECO:0000256" key="6">
    <source>
        <dbReference type="SAM" id="Phobius"/>
    </source>
</evidence>
<dbReference type="InterPro" id="IPR004864">
    <property type="entry name" value="LEA_2"/>
</dbReference>
<sequence>MDPAHQRVHPVGATDKSSTMNSAPPQLPPKYIMLSDNQGGLQPPPYRRNIPRYHSAHHKPKSCCLRCICWCYCFLFLFIIILTGLAFYFYVVFKPQMPSYSVEDMEIGAFEVQTDFSLYTEFVVTVKAENPNKNIGFNYGKDSSVVVVYSDSKLCSGEVPAFHQGHKNTTMMKLVLKGKSEYGSGLHEALMQNQKTGRIPLLIHVKTQVTVVLGELSLKQFNVFVTCYLVVDNLSPKKKVGILSSDYDVLVTL</sequence>
<evidence type="ECO:0000259" key="7">
    <source>
        <dbReference type="Pfam" id="PF03168"/>
    </source>
</evidence>
<evidence type="ECO:0000256" key="5">
    <source>
        <dbReference type="SAM" id="MobiDB-lite"/>
    </source>
</evidence>
<gene>
    <name evidence="8" type="ORF">L1049_024868</name>
</gene>
<dbReference type="GO" id="GO:0098542">
    <property type="term" value="P:defense response to other organism"/>
    <property type="evidence" value="ECO:0007669"/>
    <property type="project" value="InterPro"/>
</dbReference>
<name>A0AAP0WYT2_LIQFO</name>
<evidence type="ECO:0000256" key="3">
    <source>
        <dbReference type="ARBA" id="ARBA00022989"/>
    </source>
</evidence>
<keyword evidence="4 6" id="KW-0472">Membrane</keyword>
<comment type="caution">
    <text evidence="8">The sequence shown here is derived from an EMBL/GenBank/DDBJ whole genome shotgun (WGS) entry which is preliminary data.</text>
</comment>
<dbReference type="InterPro" id="IPR044839">
    <property type="entry name" value="NDR1-like"/>
</dbReference>
<keyword evidence="2 6" id="KW-0812">Transmembrane</keyword>
<feature type="domain" description="Late embryogenesis abundant protein LEA-2 subgroup" evidence="7">
    <location>
        <begin position="125"/>
        <end position="213"/>
    </location>
</feature>
<comment type="subcellular location">
    <subcellularLocation>
        <location evidence="1">Membrane</location>
        <topology evidence="1">Single-pass membrane protein</topology>
    </subcellularLocation>
</comment>
<feature type="transmembrane region" description="Helical" evidence="6">
    <location>
        <begin position="67"/>
        <end position="91"/>
    </location>
</feature>
<dbReference type="PANTHER" id="PTHR31234:SF72">
    <property type="entry name" value="NDR1_HIN1-LIKE PROTEIN 6"/>
    <property type="match status" value="1"/>
</dbReference>
<protein>
    <recommendedName>
        <fullName evidence="7">Late embryogenesis abundant protein LEA-2 subgroup domain-containing protein</fullName>
    </recommendedName>
</protein>
<proteinExistence type="predicted"/>
<evidence type="ECO:0000256" key="2">
    <source>
        <dbReference type="ARBA" id="ARBA00022692"/>
    </source>
</evidence>
<accession>A0AAP0WYT2</accession>
<reference evidence="8 9" key="1">
    <citation type="journal article" date="2024" name="Plant J.">
        <title>Genome sequences and population genomics reveal climatic adaptation and genomic divergence between two closely related sweetgum species.</title>
        <authorList>
            <person name="Xu W.Q."/>
            <person name="Ren C.Q."/>
            <person name="Zhang X.Y."/>
            <person name="Comes H.P."/>
            <person name="Liu X.H."/>
            <person name="Li Y.G."/>
            <person name="Kettle C.J."/>
            <person name="Jalonen R."/>
            <person name="Gaisberger H."/>
            <person name="Ma Y.Z."/>
            <person name="Qiu Y.X."/>
        </authorList>
    </citation>
    <scope>NUCLEOTIDE SEQUENCE [LARGE SCALE GENOMIC DNA]</scope>
    <source>
        <strain evidence="8">Hangzhou</strain>
    </source>
</reference>
<dbReference type="Pfam" id="PF03168">
    <property type="entry name" value="LEA_2"/>
    <property type="match status" value="1"/>
</dbReference>
<dbReference type="EMBL" id="JBBPBK010000005">
    <property type="protein sequence ID" value="KAK9285669.1"/>
    <property type="molecule type" value="Genomic_DNA"/>
</dbReference>
<evidence type="ECO:0000313" key="8">
    <source>
        <dbReference type="EMBL" id="KAK9285669.1"/>
    </source>
</evidence>
<dbReference type="GO" id="GO:0005886">
    <property type="term" value="C:plasma membrane"/>
    <property type="evidence" value="ECO:0007669"/>
    <property type="project" value="TreeGrafter"/>
</dbReference>
<organism evidence="8 9">
    <name type="scientific">Liquidambar formosana</name>
    <name type="common">Formosan gum</name>
    <dbReference type="NCBI Taxonomy" id="63359"/>
    <lineage>
        <taxon>Eukaryota</taxon>
        <taxon>Viridiplantae</taxon>
        <taxon>Streptophyta</taxon>
        <taxon>Embryophyta</taxon>
        <taxon>Tracheophyta</taxon>
        <taxon>Spermatophyta</taxon>
        <taxon>Magnoliopsida</taxon>
        <taxon>eudicotyledons</taxon>
        <taxon>Gunneridae</taxon>
        <taxon>Pentapetalae</taxon>
        <taxon>Saxifragales</taxon>
        <taxon>Altingiaceae</taxon>
        <taxon>Liquidambar</taxon>
    </lineage>
</organism>
<dbReference type="PANTHER" id="PTHR31234">
    <property type="entry name" value="LATE EMBRYOGENESIS ABUNDANT (LEA) HYDROXYPROLINE-RICH GLYCOPROTEIN FAMILY"/>
    <property type="match status" value="1"/>
</dbReference>
<feature type="region of interest" description="Disordered" evidence="5">
    <location>
        <begin position="1"/>
        <end position="23"/>
    </location>
</feature>
<evidence type="ECO:0000256" key="1">
    <source>
        <dbReference type="ARBA" id="ARBA00004167"/>
    </source>
</evidence>
<keyword evidence="9" id="KW-1185">Reference proteome</keyword>
<evidence type="ECO:0000256" key="4">
    <source>
        <dbReference type="ARBA" id="ARBA00023136"/>
    </source>
</evidence>